<name>X0TT06_9ZZZZ</name>
<reference evidence="1" key="1">
    <citation type="journal article" date="2014" name="Front. Microbiol.">
        <title>High frequency of phylogenetically diverse reductive dehalogenase-homologous genes in deep subseafloor sedimentary metagenomes.</title>
        <authorList>
            <person name="Kawai M."/>
            <person name="Futagami T."/>
            <person name="Toyoda A."/>
            <person name="Takaki Y."/>
            <person name="Nishi S."/>
            <person name="Hori S."/>
            <person name="Arai W."/>
            <person name="Tsubouchi T."/>
            <person name="Morono Y."/>
            <person name="Uchiyama I."/>
            <person name="Ito T."/>
            <person name="Fujiyama A."/>
            <person name="Inagaki F."/>
            <person name="Takami H."/>
        </authorList>
    </citation>
    <scope>NUCLEOTIDE SEQUENCE</scope>
    <source>
        <strain evidence="1">Expedition CK06-06</strain>
    </source>
</reference>
<gene>
    <name evidence="1" type="ORF">S01H1_27625</name>
</gene>
<proteinExistence type="predicted"/>
<dbReference type="AlphaFoldDB" id="X0TT06"/>
<feature type="non-terminal residue" evidence="1">
    <location>
        <position position="1"/>
    </location>
</feature>
<comment type="caution">
    <text evidence="1">The sequence shown here is derived from an EMBL/GenBank/DDBJ whole genome shotgun (WGS) entry which is preliminary data.</text>
</comment>
<organism evidence="1">
    <name type="scientific">marine sediment metagenome</name>
    <dbReference type="NCBI Taxonomy" id="412755"/>
    <lineage>
        <taxon>unclassified sequences</taxon>
        <taxon>metagenomes</taxon>
        <taxon>ecological metagenomes</taxon>
    </lineage>
</organism>
<sequence>RLVEKCVSKMKNLKEIKLMMERLESPKVNRN</sequence>
<protein>
    <submittedName>
        <fullName evidence="1">Uncharacterized protein</fullName>
    </submittedName>
</protein>
<evidence type="ECO:0000313" key="1">
    <source>
        <dbReference type="EMBL" id="GAF91307.1"/>
    </source>
</evidence>
<dbReference type="EMBL" id="BARS01016838">
    <property type="protein sequence ID" value="GAF91307.1"/>
    <property type="molecule type" value="Genomic_DNA"/>
</dbReference>
<accession>X0TT06</accession>